<evidence type="ECO:0000256" key="1">
    <source>
        <dbReference type="ARBA" id="ARBA00004141"/>
    </source>
</evidence>
<comment type="caution">
    <text evidence="5">The sequence shown here is derived from an EMBL/GenBank/DDBJ whole genome shotgun (WGS) entry which is preliminary data.</text>
</comment>
<feature type="transmembrane region" description="Helical" evidence="4">
    <location>
        <begin position="326"/>
        <end position="348"/>
    </location>
</feature>
<feature type="transmembrane region" description="Helical" evidence="4">
    <location>
        <begin position="153"/>
        <end position="177"/>
    </location>
</feature>
<evidence type="ECO:0000256" key="2">
    <source>
        <dbReference type="ARBA" id="ARBA00006727"/>
    </source>
</evidence>
<name>A0A9P6VW98_RHOMI</name>
<keyword evidence="4" id="KW-0472">Membrane</keyword>
<dbReference type="OrthoDB" id="2213137at2759"/>
<reference evidence="5 6" key="1">
    <citation type="submission" date="2020-11" db="EMBL/GenBank/DDBJ databases">
        <title>Kefir isolates.</title>
        <authorList>
            <person name="Marcisauskas S."/>
            <person name="Kim Y."/>
            <person name="Blasche S."/>
        </authorList>
    </citation>
    <scope>NUCLEOTIDE SEQUENCE [LARGE SCALE GENOMIC DNA]</scope>
    <source>
        <strain evidence="5 6">KR</strain>
    </source>
</reference>
<evidence type="ECO:0008006" key="7">
    <source>
        <dbReference type="Google" id="ProtNLM"/>
    </source>
</evidence>
<feature type="compositionally biased region" description="Acidic residues" evidence="3">
    <location>
        <begin position="73"/>
        <end position="83"/>
    </location>
</feature>
<comment type="similarity">
    <text evidence="2">Belongs to the major facilitator superfamily. Monocarboxylate porter (TC 2.A.1.13) family.</text>
</comment>
<dbReference type="GO" id="GO:0016020">
    <property type="term" value="C:membrane"/>
    <property type="evidence" value="ECO:0007669"/>
    <property type="project" value="UniProtKB-SubCell"/>
</dbReference>
<sequence>MAEEIELAPPRPAVSRQDSAQHKNPFRTPSTASLADFETFSRSSTPVAQLPDLPSTPPSAEPLPKNAGSRSEDEAEADLETEEAGQKMRRMSMGDEVGVDGGSLPPIDKGKGAWSFCFAAFILETFIWGFSYTFPSILVYLEAHDPWQSESIAALSAIGTVQLAVMFITPCAIISLFRRYPDWVRTALWISVAVNCLAMLAASWATKVWHLILTQGILCTGVGGLIFPFFISSLLLDNLGFANMCRVWAAVTFVVYAVAVYLIKPRVPLRKPRGPRSPFFIKNDFRFLKNPVVIVMTLTSFTSSLAYFPCSLYLPTFTSTLASPVSANIVVAVFNLAASCGSAVIGYAADLSTPITVMASGLAGSLLALTAWGFANSLGAVFAFAVLFGFATQICSTWGPAATDAVGANPHLATLVFCTFGIVRGIASIVGPYISTTLFETHAAQEHAAWGRFGFRKVIIFVGAMSALSATGGVALHYARKYNARTKVNESSRR</sequence>
<keyword evidence="4" id="KW-1133">Transmembrane helix</keyword>
<dbReference type="Proteomes" id="UP000777482">
    <property type="component" value="Unassembled WGS sequence"/>
</dbReference>
<gene>
    <name evidence="5" type="ORF">C6P46_000722</name>
</gene>
<organism evidence="5 6">
    <name type="scientific">Rhodotorula mucilaginosa</name>
    <name type="common">Yeast</name>
    <name type="synonym">Rhodotorula rubra</name>
    <dbReference type="NCBI Taxonomy" id="5537"/>
    <lineage>
        <taxon>Eukaryota</taxon>
        <taxon>Fungi</taxon>
        <taxon>Dikarya</taxon>
        <taxon>Basidiomycota</taxon>
        <taxon>Pucciniomycotina</taxon>
        <taxon>Microbotryomycetes</taxon>
        <taxon>Sporidiobolales</taxon>
        <taxon>Sporidiobolaceae</taxon>
        <taxon>Rhodotorula</taxon>
    </lineage>
</organism>
<dbReference type="AlphaFoldDB" id="A0A9P6VW98"/>
<evidence type="ECO:0000256" key="3">
    <source>
        <dbReference type="SAM" id="MobiDB-lite"/>
    </source>
</evidence>
<feature type="transmembrane region" description="Helical" evidence="4">
    <location>
        <begin position="458"/>
        <end position="479"/>
    </location>
</feature>
<protein>
    <recommendedName>
        <fullName evidence="7">MFS general substrate transporter</fullName>
    </recommendedName>
</protein>
<proteinExistence type="inferred from homology"/>
<feature type="transmembrane region" description="Helical" evidence="4">
    <location>
        <begin position="113"/>
        <end position="141"/>
    </location>
</feature>
<dbReference type="Gene3D" id="1.20.1250.20">
    <property type="entry name" value="MFS general substrate transporter like domains"/>
    <property type="match status" value="1"/>
</dbReference>
<dbReference type="PANTHER" id="PTHR11360:SF287">
    <property type="entry name" value="MFS MONOCARBOXYLATE TRANSPORTER"/>
    <property type="match status" value="1"/>
</dbReference>
<dbReference type="SUPFAM" id="SSF103473">
    <property type="entry name" value="MFS general substrate transporter"/>
    <property type="match status" value="1"/>
</dbReference>
<dbReference type="PANTHER" id="PTHR11360">
    <property type="entry name" value="MONOCARBOXYLATE TRANSPORTER"/>
    <property type="match status" value="1"/>
</dbReference>
<feature type="transmembrane region" description="Helical" evidence="4">
    <location>
        <begin position="183"/>
        <end position="205"/>
    </location>
</feature>
<evidence type="ECO:0000313" key="6">
    <source>
        <dbReference type="Proteomes" id="UP000777482"/>
    </source>
</evidence>
<evidence type="ECO:0000256" key="4">
    <source>
        <dbReference type="SAM" id="Phobius"/>
    </source>
</evidence>
<feature type="transmembrane region" description="Helical" evidence="4">
    <location>
        <begin position="292"/>
        <end position="314"/>
    </location>
</feature>
<dbReference type="InterPro" id="IPR036259">
    <property type="entry name" value="MFS_trans_sf"/>
</dbReference>
<keyword evidence="6" id="KW-1185">Reference proteome</keyword>
<dbReference type="InterPro" id="IPR011701">
    <property type="entry name" value="MFS"/>
</dbReference>
<feature type="transmembrane region" description="Helical" evidence="4">
    <location>
        <begin position="217"/>
        <end position="235"/>
    </location>
</feature>
<dbReference type="GO" id="GO:0022857">
    <property type="term" value="F:transmembrane transporter activity"/>
    <property type="evidence" value="ECO:0007669"/>
    <property type="project" value="InterPro"/>
</dbReference>
<evidence type="ECO:0000313" key="5">
    <source>
        <dbReference type="EMBL" id="KAG0655760.1"/>
    </source>
</evidence>
<accession>A0A9P6VW98</accession>
<comment type="subcellular location">
    <subcellularLocation>
        <location evidence="1">Membrane</location>
        <topology evidence="1">Multi-pass membrane protein</topology>
    </subcellularLocation>
</comment>
<dbReference type="EMBL" id="PUHQ01000112">
    <property type="protein sequence ID" value="KAG0655760.1"/>
    <property type="molecule type" value="Genomic_DNA"/>
</dbReference>
<feature type="region of interest" description="Disordered" evidence="3">
    <location>
        <begin position="1"/>
        <end position="99"/>
    </location>
</feature>
<feature type="transmembrane region" description="Helical" evidence="4">
    <location>
        <begin position="412"/>
        <end position="434"/>
    </location>
</feature>
<dbReference type="InterPro" id="IPR050327">
    <property type="entry name" value="Proton-linked_MCT"/>
</dbReference>
<dbReference type="Pfam" id="PF07690">
    <property type="entry name" value="MFS_1"/>
    <property type="match status" value="1"/>
</dbReference>
<feature type="transmembrane region" description="Helical" evidence="4">
    <location>
        <begin position="247"/>
        <end position="263"/>
    </location>
</feature>
<keyword evidence="4" id="KW-0812">Transmembrane</keyword>